<reference evidence="2 3" key="1">
    <citation type="submission" date="2018-08" db="EMBL/GenBank/DDBJ databases">
        <title>A genome reference for cultivated species of the human gut microbiota.</title>
        <authorList>
            <person name="Zou Y."/>
            <person name="Xue W."/>
            <person name="Luo G."/>
        </authorList>
    </citation>
    <scope>NUCLEOTIDE SEQUENCE [LARGE SCALE GENOMIC DNA]</scope>
    <source>
        <strain evidence="2 3">AM42-1AC</strain>
    </source>
</reference>
<protein>
    <recommendedName>
        <fullName evidence="1">Restriction endonuclease type IV Mrr domain-containing protein</fullName>
    </recommendedName>
</protein>
<dbReference type="RefSeq" id="WP_118173575.1">
    <property type="nucleotide sequence ID" value="NZ_CABJFX010000031.1"/>
</dbReference>
<dbReference type="EMBL" id="QSFX01000031">
    <property type="protein sequence ID" value="RHA85045.1"/>
    <property type="molecule type" value="Genomic_DNA"/>
</dbReference>
<dbReference type="GO" id="GO:0009307">
    <property type="term" value="P:DNA restriction-modification system"/>
    <property type="evidence" value="ECO:0007669"/>
    <property type="project" value="InterPro"/>
</dbReference>
<dbReference type="InterPro" id="IPR011335">
    <property type="entry name" value="Restrct_endonuc-II-like"/>
</dbReference>
<dbReference type="AlphaFoldDB" id="A0A3R6CN21"/>
<dbReference type="Pfam" id="PF04471">
    <property type="entry name" value="Mrr_cat"/>
    <property type="match status" value="1"/>
</dbReference>
<evidence type="ECO:0000259" key="1">
    <source>
        <dbReference type="Pfam" id="PF04471"/>
    </source>
</evidence>
<gene>
    <name evidence="2" type="ORF">DW914_14645</name>
</gene>
<evidence type="ECO:0000313" key="2">
    <source>
        <dbReference type="EMBL" id="RHA85045.1"/>
    </source>
</evidence>
<dbReference type="InterPro" id="IPR007560">
    <property type="entry name" value="Restrct_endonuc_IV_Mrr"/>
</dbReference>
<dbReference type="GO" id="GO:0004519">
    <property type="term" value="F:endonuclease activity"/>
    <property type="evidence" value="ECO:0007669"/>
    <property type="project" value="InterPro"/>
</dbReference>
<dbReference type="GO" id="GO:0003677">
    <property type="term" value="F:DNA binding"/>
    <property type="evidence" value="ECO:0007669"/>
    <property type="project" value="InterPro"/>
</dbReference>
<dbReference type="Proteomes" id="UP000283492">
    <property type="component" value="Unassembled WGS sequence"/>
</dbReference>
<name>A0A3R6CN21_9FIRM</name>
<sequence length="285" mass="33374">MAQMTYIEKDYFERLFDMEMGYVLDFTNYTYQRFVADTINIDVYKKYHNLSKAKILRAIMDDYDNVIVGKLLLGLMQYMQARKLVTDEKNEIFQKCSQIGYRLIGKKISEKSVDTVAESPKKEFDFKKYLDELKELADYHDNPQARGYQFERYLNRLFKDCALEPRESFRIKGEQIDGSFVLRNDIYLLEAKWTNKLTEKSDLVVFNEKVSSKSGFTRGLFISFAGYSNDAVETLCNGRKVNIVLMTVQELAVALTREMNISTVIWNKVRALAEEGNYNKLVFEM</sequence>
<feature type="domain" description="Restriction endonuclease type IV Mrr" evidence="1">
    <location>
        <begin position="146"/>
        <end position="252"/>
    </location>
</feature>
<proteinExistence type="predicted"/>
<accession>A0A3R6CN21</accession>
<comment type="caution">
    <text evidence="2">The sequence shown here is derived from an EMBL/GenBank/DDBJ whole genome shotgun (WGS) entry which is preliminary data.</text>
</comment>
<evidence type="ECO:0000313" key="3">
    <source>
        <dbReference type="Proteomes" id="UP000283492"/>
    </source>
</evidence>
<organism evidence="2 3">
    <name type="scientific">Roseburia inulinivorans</name>
    <dbReference type="NCBI Taxonomy" id="360807"/>
    <lineage>
        <taxon>Bacteria</taxon>
        <taxon>Bacillati</taxon>
        <taxon>Bacillota</taxon>
        <taxon>Clostridia</taxon>
        <taxon>Lachnospirales</taxon>
        <taxon>Lachnospiraceae</taxon>
        <taxon>Roseburia</taxon>
    </lineage>
</organism>
<dbReference type="SUPFAM" id="SSF52980">
    <property type="entry name" value="Restriction endonuclease-like"/>
    <property type="match status" value="1"/>
</dbReference>